<keyword evidence="1" id="KW-0472">Membrane</keyword>
<organism evidence="2 3">
    <name type="scientific">Allorhodopirellula solitaria</name>
    <dbReference type="NCBI Taxonomy" id="2527987"/>
    <lineage>
        <taxon>Bacteria</taxon>
        <taxon>Pseudomonadati</taxon>
        <taxon>Planctomycetota</taxon>
        <taxon>Planctomycetia</taxon>
        <taxon>Pirellulales</taxon>
        <taxon>Pirellulaceae</taxon>
        <taxon>Allorhodopirellula</taxon>
    </lineage>
</organism>
<name>A0A5C5YKB8_9BACT</name>
<gene>
    <name evidence="2" type="ORF">CA85_05920</name>
</gene>
<reference evidence="2 3" key="1">
    <citation type="submission" date="2019-02" db="EMBL/GenBank/DDBJ databases">
        <title>Deep-cultivation of Planctomycetes and their phenomic and genomic characterization uncovers novel biology.</title>
        <authorList>
            <person name="Wiegand S."/>
            <person name="Jogler M."/>
            <person name="Boedeker C."/>
            <person name="Pinto D."/>
            <person name="Vollmers J."/>
            <person name="Rivas-Marin E."/>
            <person name="Kohn T."/>
            <person name="Peeters S.H."/>
            <person name="Heuer A."/>
            <person name="Rast P."/>
            <person name="Oberbeckmann S."/>
            <person name="Bunk B."/>
            <person name="Jeske O."/>
            <person name="Meyerdierks A."/>
            <person name="Storesund J.E."/>
            <person name="Kallscheuer N."/>
            <person name="Luecker S."/>
            <person name="Lage O.M."/>
            <person name="Pohl T."/>
            <person name="Merkel B.J."/>
            <person name="Hornburger P."/>
            <person name="Mueller R.-W."/>
            <person name="Bruemmer F."/>
            <person name="Labrenz M."/>
            <person name="Spormann A.M."/>
            <person name="Op Den Camp H."/>
            <person name="Overmann J."/>
            <person name="Amann R."/>
            <person name="Jetten M.S.M."/>
            <person name="Mascher T."/>
            <person name="Medema M.H."/>
            <person name="Devos D.P."/>
            <person name="Kaster A.-K."/>
            <person name="Ovreas L."/>
            <person name="Rohde M."/>
            <person name="Galperin M.Y."/>
            <person name="Jogler C."/>
        </authorList>
    </citation>
    <scope>NUCLEOTIDE SEQUENCE [LARGE SCALE GENOMIC DNA]</scope>
    <source>
        <strain evidence="2 3">CA85</strain>
    </source>
</reference>
<dbReference type="AlphaFoldDB" id="A0A5C5YKB8"/>
<keyword evidence="3" id="KW-1185">Reference proteome</keyword>
<evidence type="ECO:0000313" key="3">
    <source>
        <dbReference type="Proteomes" id="UP000318053"/>
    </source>
</evidence>
<accession>A0A5C5YKB8</accession>
<feature type="transmembrane region" description="Helical" evidence="1">
    <location>
        <begin position="12"/>
        <end position="32"/>
    </location>
</feature>
<comment type="caution">
    <text evidence="2">The sequence shown here is derived from an EMBL/GenBank/DDBJ whole genome shotgun (WGS) entry which is preliminary data.</text>
</comment>
<evidence type="ECO:0000313" key="2">
    <source>
        <dbReference type="EMBL" id="TWT75302.1"/>
    </source>
</evidence>
<sequence>MSRYFGDLGDRLQGFTCALLGFLPHATWFFLIGKRRAFDSSMVVRLLIARMDVWGRQERVGSVNE</sequence>
<keyword evidence="1" id="KW-0812">Transmembrane</keyword>
<dbReference type="EMBL" id="SJPK01000001">
    <property type="protein sequence ID" value="TWT75302.1"/>
    <property type="molecule type" value="Genomic_DNA"/>
</dbReference>
<evidence type="ECO:0000256" key="1">
    <source>
        <dbReference type="SAM" id="Phobius"/>
    </source>
</evidence>
<proteinExistence type="predicted"/>
<protein>
    <submittedName>
        <fullName evidence="2">Uncharacterized protein</fullName>
    </submittedName>
</protein>
<dbReference type="Proteomes" id="UP000318053">
    <property type="component" value="Unassembled WGS sequence"/>
</dbReference>
<keyword evidence="1" id="KW-1133">Transmembrane helix</keyword>